<dbReference type="RefSeq" id="WP_034319810.1">
    <property type="nucleotide sequence ID" value="NZ_JBCMYH010000014.1"/>
</dbReference>
<dbReference type="EMBL" id="JOTP01000005">
    <property type="protein sequence ID" value="KEP27195.1"/>
    <property type="molecule type" value="Genomic_DNA"/>
</dbReference>
<keyword evidence="2" id="KW-0805">Transcription regulation</keyword>
<name>A0A081LD69_9BACI</name>
<dbReference type="GO" id="GO:0003677">
    <property type="term" value="F:DNA binding"/>
    <property type="evidence" value="ECO:0007669"/>
    <property type="project" value="UniProtKB-KW"/>
</dbReference>
<protein>
    <submittedName>
        <fullName evidence="6">GntR family transcriptional regulator</fullName>
    </submittedName>
</protein>
<keyword evidence="4" id="KW-0804">Transcription</keyword>
<dbReference type="InterPro" id="IPR036390">
    <property type="entry name" value="WH_DNA-bd_sf"/>
</dbReference>
<keyword evidence="7" id="KW-1185">Reference proteome</keyword>
<evidence type="ECO:0000256" key="3">
    <source>
        <dbReference type="ARBA" id="ARBA00023125"/>
    </source>
</evidence>
<dbReference type="CDD" id="cd07377">
    <property type="entry name" value="WHTH_GntR"/>
    <property type="match status" value="1"/>
</dbReference>
<dbReference type="eggNOG" id="COG2188">
    <property type="taxonomic scope" value="Bacteria"/>
</dbReference>
<evidence type="ECO:0000256" key="1">
    <source>
        <dbReference type="ARBA" id="ARBA00022491"/>
    </source>
</evidence>
<gene>
    <name evidence="6" type="ORF">BA70_16070</name>
</gene>
<dbReference type="SUPFAM" id="SSF64288">
    <property type="entry name" value="Chorismate lyase-like"/>
    <property type="match status" value="1"/>
</dbReference>
<dbReference type="GO" id="GO:0045892">
    <property type="term" value="P:negative regulation of DNA-templated transcription"/>
    <property type="evidence" value="ECO:0007669"/>
    <property type="project" value="TreeGrafter"/>
</dbReference>
<dbReference type="InterPro" id="IPR036388">
    <property type="entry name" value="WH-like_DNA-bd_sf"/>
</dbReference>
<dbReference type="FunFam" id="3.40.1410.10:FF:000008">
    <property type="entry name" value="Transcriptional regulator, GntR family"/>
    <property type="match status" value="1"/>
</dbReference>
<dbReference type="InterPro" id="IPR000524">
    <property type="entry name" value="Tscrpt_reg_HTH_GntR"/>
</dbReference>
<dbReference type="GO" id="GO:0003700">
    <property type="term" value="F:DNA-binding transcription factor activity"/>
    <property type="evidence" value="ECO:0007669"/>
    <property type="project" value="InterPro"/>
</dbReference>
<dbReference type="PANTHER" id="PTHR44846:SF5">
    <property type="entry name" value="HTH-TYPE TRANSCRIPTIONAL REGULATOR GMUR"/>
    <property type="match status" value="1"/>
</dbReference>
<sequence>MKKYELISEEIRKRIGTAYYPEDQPIPDENSLAAEFQCSRMTMKRALDLLVAEGLLFRKRGHGTFIVKAVLNQGAINVSGHENKGFTKVMADKNVTSQIIRFDVHFPSEEVAAHLSIDSSTPVYDIIRLRLVDEEPYVLEKTFMPVNVIKGIDEEVLLGSIYDYISKKLHLKVAGAHKKIRAAKSDQLDQQYLGCDPSDPVLEVEQVAYLNTGRPFEYSFSHHRYDKFDFSTVEITKTGR</sequence>
<organism evidence="6 7">
    <name type="scientific">Bacillus zhangzhouensis</name>
    <dbReference type="NCBI Taxonomy" id="1178540"/>
    <lineage>
        <taxon>Bacteria</taxon>
        <taxon>Bacillati</taxon>
        <taxon>Bacillota</taxon>
        <taxon>Bacilli</taxon>
        <taxon>Bacillales</taxon>
        <taxon>Bacillaceae</taxon>
        <taxon>Bacillus</taxon>
    </lineage>
</organism>
<dbReference type="PANTHER" id="PTHR44846">
    <property type="entry name" value="MANNOSYL-D-GLYCERATE TRANSPORT/METABOLISM SYSTEM REPRESSOR MNGR-RELATED"/>
    <property type="match status" value="1"/>
</dbReference>
<dbReference type="FunFam" id="1.10.10.10:FF:000079">
    <property type="entry name" value="GntR family transcriptional regulator"/>
    <property type="match status" value="1"/>
</dbReference>
<evidence type="ECO:0000313" key="7">
    <source>
        <dbReference type="Proteomes" id="UP000028091"/>
    </source>
</evidence>
<evidence type="ECO:0000256" key="4">
    <source>
        <dbReference type="ARBA" id="ARBA00023163"/>
    </source>
</evidence>
<keyword evidence="3" id="KW-0238">DNA-binding</keyword>
<evidence type="ECO:0000256" key="2">
    <source>
        <dbReference type="ARBA" id="ARBA00023015"/>
    </source>
</evidence>
<dbReference type="AlphaFoldDB" id="A0A081LD69"/>
<dbReference type="InterPro" id="IPR011663">
    <property type="entry name" value="UTRA"/>
</dbReference>
<evidence type="ECO:0000313" key="6">
    <source>
        <dbReference type="EMBL" id="KEP27195.1"/>
    </source>
</evidence>
<dbReference type="PROSITE" id="PS50949">
    <property type="entry name" value="HTH_GNTR"/>
    <property type="match status" value="1"/>
</dbReference>
<dbReference type="OrthoDB" id="9815017at2"/>
<dbReference type="InterPro" id="IPR050679">
    <property type="entry name" value="Bact_HTH_transcr_reg"/>
</dbReference>
<evidence type="ECO:0000259" key="5">
    <source>
        <dbReference type="PROSITE" id="PS50949"/>
    </source>
</evidence>
<accession>A0A081LD69</accession>
<dbReference type="Proteomes" id="UP000028091">
    <property type="component" value="Unassembled WGS sequence"/>
</dbReference>
<dbReference type="Pfam" id="PF00392">
    <property type="entry name" value="GntR"/>
    <property type="match status" value="1"/>
</dbReference>
<dbReference type="Gene3D" id="3.40.1410.10">
    <property type="entry name" value="Chorismate lyase-like"/>
    <property type="match status" value="1"/>
</dbReference>
<comment type="caution">
    <text evidence="6">The sequence shown here is derived from an EMBL/GenBank/DDBJ whole genome shotgun (WGS) entry which is preliminary data.</text>
</comment>
<feature type="domain" description="HTH gntR-type" evidence="5">
    <location>
        <begin position="1"/>
        <end position="69"/>
    </location>
</feature>
<dbReference type="SMART" id="SM00345">
    <property type="entry name" value="HTH_GNTR"/>
    <property type="match status" value="1"/>
</dbReference>
<dbReference type="InterPro" id="IPR028978">
    <property type="entry name" value="Chorismate_lyase_/UTRA_dom_sf"/>
</dbReference>
<dbReference type="Pfam" id="PF07702">
    <property type="entry name" value="UTRA"/>
    <property type="match status" value="1"/>
</dbReference>
<dbReference type="SUPFAM" id="SSF46785">
    <property type="entry name" value="Winged helix' DNA-binding domain"/>
    <property type="match status" value="1"/>
</dbReference>
<reference evidence="6 7" key="1">
    <citation type="submission" date="2012-09" db="EMBL/GenBank/DDBJ databases">
        <title>Genome Sequence of Bacillus sp. DW5-4.</title>
        <authorList>
            <person name="Lai Q."/>
            <person name="Liu Y."/>
            <person name="Shao Z."/>
        </authorList>
    </citation>
    <scope>NUCLEOTIDE SEQUENCE [LARGE SCALE GENOMIC DNA]</scope>
    <source>
        <strain evidence="6 7">DW5-4</strain>
    </source>
</reference>
<dbReference type="PRINTS" id="PR00035">
    <property type="entry name" value="HTHGNTR"/>
</dbReference>
<dbReference type="Gene3D" id="1.10.10.10">
    <property type="entry name" value="Winged helix-like DNA-binding domain superfamily/Winged helix DNA-binding domain"/>
    <property type="match status" value="1"/>
</dbReference>
<proteinExistence type="predicted"/>
<dbReference type="SMART" id="SM00866">
    <property type="entry name" value="UTRA"/>
    <property type="match status" value="1"/>
</dbReference>
<keyword evidence="1" id="KW-0678">Repressor</keyword>